<evidence type="ECO:0000313" key="2">
    <source>
        <dbReference type="Proteomes" id="UP000239772"/>
    </source>
</evidence>
<sequence length="125" mass="13129">MPPALSIHQVDAPGSMVHDPDVEPRLLTQLGVVCGCILLVAGPLLAVRLAPPPTGPVAVFTNPFSSESAADIVARSGGQLVRGGPWRWMVIGDSPDPGFRERLRPEGAWLVTTPINPAACAFSRS</sequence>
<reference evidence="2" key="1">
    <citation type="submission" date="2018-03" db="EMBL/GenBank/DDBJ databases">
        <authorList>
            <person name="Sun L."/>
            <person name="Liu H."/>
            <person name="Chen W."/>
            <person name="Huang K."/>
            <person name="Liu W."/>
            <person name="Gao X."/>
        </authorList>
    </citation>
    <scope>NUCLEOTIDE SEQUENCE [LARGE SCALE GENOMIC DNA]</scope>
    <source>
        <strain evidence="2">SH9</strain>
    </source>
</reference>
<dbReference type="Proteomes" id="UP000239772">
    <property type="component" value="Unassembled WGS sequence"/>
</dbReference>
<dbReference type="OrthoDB" id="8389669at2"/>
<keyword evidence="2" id="KW-1185">Reference proteome</keyword>
<protein>
    <submittedName>
        <fullName evidence="1">Uncharacterized protein</fullName>
    </submittedName>
</protein>
<proteinExistence type="predicted"/>
<gene>
    <name evidence="1" type="ORF">SLNSH_12585</name>
</gene>
<dbReference type="AlphaFoldDB" id="A0A2T1HSV9"/>
<organism evidence="1 2">
    <name type="scientific">Alsobacter soli</name>
    <dbReference type="NCBI Taxonomy" id="2109933"/>
    <lineage>
        <taxon>Bacteria</taxon>
        <taxon>Pseudomonadati</taxon>
        <taxon>Pseudomonadota</taxon>
        <taxon>Alphaproteobacteria</taxon>
        <taxon>Hyphomicrobiales</taxon>
        <taxon>Alsobacteraceae</taxon>
        <taxon>Alsobacter</taxon>
    </lineage>
</organism>
<name>A0A2T1HSV9_9HYPH</name>
<comment type="caution">
    <text evidence="1">The sequence shown here is derived from an EMBL/GenBank/DDBJ whole genome shotgun (WGS) entry which is preliminary data.</text>
</comment>
<accession>A0A2T1HSV9</accession>
<evidence type="ECO:0000313" key="1">
    <source>
        <dbReference type="EMBL" id="PSC04609.1"/>
    </source>
</evidence>
<dbReference type="RefSeq" id="WP_106337354.1">
    <property type="nucleotide sequence ID" value="NZ_PVZS01000012.1"/>
</dbReference>
<dbReference type="EMBL" id="PVZS01000012">
    <property type="protein sequence ID" value="PSC04609.1"/>
    <property type="molecule type" value="Genomic_DNA"/>
</dbReference>